<evidence type="ECO:0000313" key="10">
    <source>
        <dbReference type="Proteomes" id="UP000504610"/>
    </source>
</evidence>
<dbReference type="InterPro" id="IPR015345">
    <property type="entry name" value="Cytokinin_DH_FAD/cytokin-bd"/>
</dbReference>
<dbReference type="PROSITE" id="PS51387">
    <property type="entry name" value="FAD_PCMH"/>
    <property type="match status" value="1"/>
</dbReference>
<proteinExistence type="inferred from homology"/>
<dbReference type="FunFam" id="3.40.462.10:FF:000001">
    <property type="entry name" value="Cytokinin dehydrogenase 2"/>
    <property type="match status" value="1"/>
</dbReference>
<dbReference type="AlphaFoldDB" id="A0A6J0NBH9"/>
<evidence type="ECO:0000256" key="7">
    <source>
        <dbReference type="ARBA" id="ARBA00048224"/>
    </source>
</evidence>
<dbReference type="GO" id="GO:0019139">
    <property type="term" value="F:cytokinin dehydrogenase activity"/>
    <property type="evidence" value="ECO:0007669"/>
    <property type="project" value="UniProtKB-EC"/>
</dbReference>
<organism evidence="10 11">
    <name type="scientific">Raphanus sativus</name>
    <name type="common">Radish</name>
    <name type="synonym">Raphanus raphanistrum var. sativus</name>
    <dbReference type="NCBI Taxonomy" id="3726"/>
    <lineage>
        <taxon>Eukaryota</taxon>
        <taxon>Viridiplantae</taxon>
        <taxon>Streptophyta</taxon>
        <taxon>Embryophyta</taxon>
        <taxon>Tracheophyta</taxon>
        <taxon>Spermatophyta</taxon>
        <taxon>Magnoliopsida</taxon>
        <taxon>eudicotyledons</taxon>
        <taxon>Gunneridae</taxon>
        <taxon>Pentapetalae</taxon>
        <taxon>rosids</taxon>
        <taxon>malvids</taxon>
        <taxon>Brassicales</taxon>
        <taxon>Brassicaceae</taxon>
        <taxon>Brassiceae</taxon>
        <taxon>Raphanus</taxon>
    </lineage>
</organism>
<dbReference type="InterPro" id="IPR006094">
    <property type="entry name" value="Oxid_FAD_bind_N"/>
</dbReference>
<comment type="catalytic activity">
    <reaction evidence="7">
        <text>N(6)-dimethylallyladenine + A + H2O = 3-methyl-2-butenal + adenine + AH2</text>
        <dbReference type="Rhea" id="RHEA:13625"/>
        <dbReference type="ChEBI" id="CHEBI:13193"/>
        <dbReference type="ChEBI" id="CHEBI:15377"/>
        <dbReference type="ChEBI" id="CHEBI:15825"/>
        <dbReference type="ChEBI" id="CHEBI:16708"/>
        <dbReference type="ChEBI" id="CHEBI:17499"/>
        <dbReference type="ChEBI" id="CHEBI:17660"/>
        <dbReference type="EC" id="1.5.99.12"/>
    </reaction>
</comment>
<comment type="similarity">
    <text evidence="2">Belongs to the oxygen-dependent FAD-linked oxidoreductase family.</text>
</comment>
<reference evidence="11 12" key="2">
    <citation type="submission" date="2025-04" db="UniProtKB">
        <authorList>
            <consortium name="RefSeq"/>
        </authorList>
    </citation>
    <scope>IDENTIFICATION</scope>
    <source>
        <tissue evidence="11 12">Leaf</tissue>
    </source>
</reference>
<keyword evidence="6" id="KW-0560">Oxidoreductase</keyword>
<dbReference type="EC" id="1.5.99.12" evidence="3"/>
<gene>
    <name evidence="11" type="primary">LOC108852197</name>
    <name evidence="12" type="synonym">LOC130510414</name>
</gene>
<feature type="chain" id="PRO_5044637807" description="cytokinin dehydrogenase" evidence="8">
    <location>
        <begin position="27"/>
        <end position="525"/>
    </location>
</feature>
<keyword evidence="4" id="KW-0285">Flavoprotein</keyword>
<evidence type="ECO:0000256" key="1">
    <source>
        <dbReference type="ARBA" id="ARBA00001974"/>
    </source>
</evidence>
<evidence type="ECO:0000259" key="9">
    <source>
        <dbReference type="PROSITE" id="PS51387"/>
    </source>
</evidence>
<keyword evidence="10" id="KW-1185">Reference proteome</keyword>
<dbReference type="Gene3D" id="3.40.462.10">
    <property type="entry name" value="FAD-linked oxidases, C-terminal domain"/>
    <property type="match status" value="1"/>
</dbReference>
<dbReference type="GO" id="GO:0009690">
    <property type="term" value="P:cytokinin metabolic process"/>
    <property type="evidence" value="ECO:0007669"/>
    <property type="project" value="InterPro"/>
</dbReference>
<dbReference type="GO" id="GO:0071949">
    <property type="term" value="F:FAD binding"/>
    <property type="evidence" value="ECO:0007669"/>
    <property type="project" value="InterPro"/>
</dbReference>
<evidence type="ECO:0000313" key="11">
    <source>
        <dbReference type="RefSeq" id="XP_018481203.1"/>
    </source>
</evidence>
<protein>
    <recommendedName>
        <fullName evidence="3">cytokinin dehydrogenase</fullName>
        <ecNumber evidence="3">1.5.99.12</ecNumber>
    </recommendedName>
</protein>
<dbReference type="SUPFAM" id="SSF56176">
    <property type="entry name" value="FAD-binding/transporter-associated domain-like"/>
    <property type="match status" value="1"/>
</dbReference>
<dbReference type="Gene3D" id="3.30.465.10">
    <property type="match status" value="1"/>
</dbReference>
<evidence type="ECO:0000256" key="2">
    <source>
        <dbReference type="ARBA" id="ARBA00005466"/>
    </source>
</evidence>
<dbReference type="OrthoDB" id="415825at2759"/>
<dbReference type="RefSeq" id="XP_056862687.1">
    <property type="nucleotide sequence ID" value="XM_057006707.1"/>
</dbReference>
<keyword evidence="8" id="KW-0732">Signal</keyword>
<evidence type="ECO:0000256" key="3">
    <source>
        <dbReference type="ARBA" id="ARBA00011928"/>
    </source>
</evidence>
<evidence type="ECO:0000256" key="6">
    <source>
        <dbReference type="ARBA" id="ARBA00023002"/>
    </source>
</evidence>
<dbReference type="PANTHER" id="PTHR13878">
    <property type="entry name" value="GULONOLACTONE OXIDASE"/>
    <property type="match status" value="1"/>
</dbReference>
<dbReference type="Pfam" id="PF09265">
    <property type="entry name" value="Cytokin-bind"/>
    <property type="match status" value="1"/>
</dbReference>
<feature type="signal peptide" evidence="8">
    <location>
        <begin position="1"/>
        <end position="26"/>
    </location>
</feature>
<dbReference type="Pfam" id="PF01565">
    <property type="entry name" value="FAD_binding_4"/>
    <property type="match status" value="1"/>
</dbReference>
<name>A0A6J0NBH9_RAPSA</name>
<dbReference type="Gene3D" id="3.30.43.10">
    <property type="entry name" value="Uridine Diphospho-n-acetylenolpyruvylglucosamine Reductase, domain 2"/>
    <property type="match status" value="1"/>
</dbReference>
<dbReference type="InterPro" id="IPR016166">
    <property type="entry name" value="FAD-bd_PCMH"/>
</dbReference>
<dbReference type="PANTHER" id="PTHR13878:SF121">
    <property type="entry name" value="CYTOKININ DEHYDROGENASE 4"/>
    <property type="match status" value="1"/>
</dbReference>
<dbReference type="InterPro" id="IPR016170">
    <property type="entry name" value="Cytok_DH_C_sf"/>
</dbReference>
<reference evidence="10" key="1">
    <citation type="journal article" date="2019" name="Database">
        <title>The radish genome database (RadishGD): an integrated information resource for radish genomics.</title>
        <authorList>
            <person name="Yu H.J."/>
            <person name="Baek S."/>
            <person name="Lee Y.J."/>
            <person name="Cho A."/>
            <person name="Mun J.H."/>
        </authorList>
    </citation>
    <scope>NUCLEOTIDE SEQUENCE [LARGE SCALE GENOMIC DNA]</scope>
    <source>
        <strain evidence="10">cv. WK10039</strain>
    </source>
</reference>
<dbReference type="InterPro" id="IPR016169">
    <property type="entry name" value="FAD-bd_PCMH_sub2"/>
</dbReference>
<evidence type="ECO:0000313" key="12">
    <source>
        <dbReference type="RefSeq" id="XP_056862687.1"/>
    </source>
</evidence>
<evidence type="ECO:0000256" key="5">
    <source>
        <dbReference type="ARBA" id="ARBA00022827"/>
    </source>
</evidence>
<sequence>MTTNPSLSIITLMTLLMCLTPTLIKSEEGIDVLLPISLNLTVLTDPFSISAASQDFGNITSENPGAVLCPSSPAEVARLLRFANGDFSYDGESTTSSSPGFKVAARGQGHSLRGQASAPGGIVVNMTCLAKTAKPAAVVVSADGTYADVAAGAMWVEVLEAALKRGVSPVSFTDYLYLSVGGTLSNAGIGGNVFRHGPQISNVHELDVITGKGDMVTCSPKLHPELFYGVLGGLGQFGIITRARIALDHAPTRVKWLRILYSDFSAFTKDQERLISMGNDLRVDFLEGQLMMSNGIVDTSFFPLSDQTRVTSLVNDHRIIYVLEIAKYYDSTTLPIIDQVIDRLTRNLGFPSGFMFVQDVPYFDFLNRVRNEEDKLRSIGLWEVPHPWLNMFVPRSRILDFHEGVIKGLLLNQTSTSGVTLFYPTNRNKWNNLMSAMIPNEDVFYVIGFLQSAGGSNNWEDLQNLNDRIINFCDNSGINIKEYLMHYTRKEDWIKHFGPKWNDFLRRKMMFDPEKLLSPGQDIFN</sequence>
<accession>A0A6J0NBH9</accession>
<dbReference type="InterPro" id="IPR036318">
    <property type="entry name" value="FAD-bd_PCMH-like_sf"/>
</dbReference>
<dbReference type="KEGG" id="rsz:130510414"/>
<dbReference type="SUPFAM" id="SSF55103">
    <property type="entry name" value="FAD-linked oxidases, C-terminal domain"/>
    <property type="match status" value="1"/>
</dbReference>
<dbReference type="InterPro" id="IPR016167">
    <property type="entry name" value="FAD-bd_PCMH_sub1"/>
</dbReference>
<dbReference type="KEGG" id="rsz:108852197"/>
<comment type="cofactor">
    <cofactor evidence="1">
        <name>FAD</name>
        <dbReference type="ChEBI" id="CHEBI:57692"/>
    </cofactor>
</comment>
<keyword evidence="5" id="KW-0274">FAD</keyword>
<dbReference type="Proteomes" id="UP000504610">
    <property type="component" value="Chromosome 4"/>
</dbReference>
<feature type="domain" description="FAD-binding PCMH-type" evidence="9">
    <location>
        <begin position="60"/>
        <end position="250"/>
    </location>
</feature>
<evidence type="ECO:0000256" key="4">
    <source>
        <dbReference type="ARBA" id="ARBA00022630"/>
    </source>
</evidence>
<dbReference type="InterPro" id="IPR016164">
    <property type="entry name" value="FAD-linked_Oxase-like_C"/>
</dbReference>
<dbReference type="InterPro" id="IPR050432">
    <property type="entry name" value="FAD-linked_Oxidoreductases_BP"/>
</dbReference>
<dbReference type="GeneID" id="108852197"/>
<dbReference type="RefSeq" id="XP_018481203.1">
    <property type="nucleotide sequence ID" value="XM_018625701.2"/>
</dbReference>
<evidence type="ECO:0000256" key="8">
    <source>
        <dbReference type="SAM" id="SignalP"/>
    </source>
</evidence>